<dbReference type="Gene3D" id="1.10.10.10">
    <property type="entry name" value="Winged helix-like DNA-binding domain superfamily/Winged helix DNA-binding domain"/>
    <property type="match status" value="1"/>
</dbReference>
<dbReference type="EMBL" id="WNZW01000007">
    <property type="protein sequence ID" value="MUG46689.1"/>
    <property type="molecule type" value="Genomic_DNA"/>
</dbReference>
<dbReference type="GO" id="GO:0003677">
    <property type="term" value="F:DNA binding"/>
    <property type="evidence" value="ECO:0007669"/>
    <property type="project" value="UniProtKB-KW"/>
</dbReference>
<organism evidence="5 6">
    <name type="scientific">Paenibacillus woosongensis</name>
    <dbReference type="NCBI Taxonomy" id="307580"/>
    <lineage>
        <taxon>Bacteria</taxon>
        <taxon>Bacillati</taxon>
        <taxon>Bacillota</taxon>
        <taxon>Bacilli</taxon>
        <taxon>Bacillales</taxon>
        <taxon>Paenibacillaceae</taxon>
        <taxon>Paenibacillus</taxon>
    </lineage>
</organism>
<dbReference type="InterPro" id="IPR016032">
    <property type="entry name" value="Sig_transdc_resp-reg_C-effctor"/>
</dbReference>
<dbReference type="Gene3D" id="3.30.450.40">
    <property type="match status" value="1"/>
</dbReference>
<accession>A0A7X2Z346</accession>
<protein>
    <recommendedName>
        <fullName evidence="4">HTH luxR-type domain-containing protein</fullName>
    </recommendedName>
</protein>
<sequence>MKSVFSYQTALPDGQWVYLKDVNQRTIQQWNCSFALSGHHVYMDQLKCISEEEIIQRLDTHQELISVVEEELKALHRFLIRPFIFFLTDTEGATLSLSGPEHVVASLKEHNVRVGSLFDIKHAGINALSVAMETGCIAVIRGEEHHLKLFAGWSCICAPICINGEIKGYLDMSLSVNEDITYVVPLLQQLIDRVVGRLPDPEQRKQAIYLAFDKCGLTKREKEIGYLWMHNHSVGQIAKMLYIAPGTVKNTLKNVYKKTNVSDKGEFIIKFHP</sequence>
<dbReference type="AlphaFoldDB" id="A0A7X2Z346"/>
<dbReference type="PANTHER" id="PTHR44688:SF16">
    <property type="entry name" value="DNA-BINDING TRANSCRIPTIONAL ACTIVATOR DEVR_DOSR"/>
    <property type="match status" value="1"/>
</dbReference>
<reference evidence="5 6" key="1">
    <citation type="submission" date="2019-11" db="EMBL/GenBank/DDBJ databases">
        <title>Draft genome sequences of five Paenibacillus species of dairy origin.</title>
        <authorList>
            <person name="Olajide A.M."/>
            <person name="Chen S."/>
            <person name="Lapointe G."/>
        </authorList>
    </citation>
    <scope>NUCLEOTIDE SEQUENCE [LARGE SCALE GENOMIC DNA]</scope>
    <source>
        <strain evidence="5 6">12CR55</strain>
    </source>
</reference>
<feature type="domain" description="HTH luxR-type" evidence="4">
    <location>
        <begin position="214"/>
        <end position="271"/>
    </location>
</feature>
<evidence type="ECO:0000313" key="6">
    <source>
        <dbReference type="Proteomes" id="UP000447876"/>
    </source>
</evidence>
<dbReference type="SUPFAM" id="SSF46894">
    <property type="entry name" value="C-terminal effector domain of the bipartite response regulators"/>
    <property type="match status" value="1"/>
</dbReference>
<name>A0A7X2Z346_9BACL</name>
<keyword evidence="1" id="KW-0805">Transcription regulation</keyword>
<dbReference type="CDD" id="cd06170">
    <property type="entry name" value="LuxR_C_like"/>
    <property type="match status" value="1"/>
</dbReference>
<dbReference type="Pfam" id="PF00196">
    <property type="entry name" value="GerE"/>
    <property type="match status" value="1"/>
</dbReference>
<evidence type="ECO:0000256" key="3">
    <source>
        <dbReference type="ARBA" id="ARBA00023163"/>
    </source>
</evidence>
<keyword evidence="3" id="KW-0804">Transcription</keyword>
<dbReference type="Proteomes" id="UP000447876">
    <property type="component" value="Unassembled WGS sequence"/>
</dbReference>
<dbReference type="PANTHER" id="PTHR44688">
    <property type="entry name" value="DNA-BINDING TRANSCRIPTIONAL ACTIVATOR DEVR_DOSR"/>
    <property type="match status" value="1"/>
</dbReference>
<dbReference type="RefSeq" id="WP_155612070.1">
    <property type="nucleotide sequence ID" value="NZ_WNZW01000007.1"/>
</dbReference>
<dbReference type="InterPro" id="IPR036388">
    <property type="entry name" value="WH-like_DNA-bd_sf"/>
</dbReference>
<dbReference type="GO" id="GO:0045892">
    <property type="term" value="P:negative regulation of DNA-templated transcription"/>
    <property type="evidence" value="ECO:0007669"/>
    <property type="project" value="UniProtKB-ARBA"/>
</dbReference>
<dbReference type="InterPro" id="IPR029016">
    <property type="entry name" value="GAF-like_dom_sf"/>
</dbReference>
<evidence type="ECO:0000313" key="5">
    <source>
        <dbReference type="EMBL" id="MUG46689.1"/>
    </source>
</evidence>
<evidence type="ECO:0000259" key="4">
    <source>
        <dbReference type="SMART" id="SM00421"/>
    </source>
</evidence>
<comment type="caution">
    <text evidence="5">The sequence shown here is derived from an EMBL/GenBank/DDBJ whole genome shotgun (WGS) entry which is preliminary data.</text>
</comment>
<evidence type="ECO:0000256" key="1">
    <source>
        <dbReference type="ARBA" id="ARBA00023015"/>
    </source>
</evidence>
<dbReference type="OrthoDB" id="2646391at2"/>
<dbReference type="SMART" id="SM00421">
    <property type="entry name" value="HTH_LUXR"/>
    <property type="match status" value="1"/>
</dbReference>
<keyword evidence="2" id="KW-0238">DNA-binding</keyword>
<dbReference type="InterPro" id="IPR000792">
    <property type="entry name" value="Tscrpt_reg_LuxR_C"/>
</dbReference>
<proteinExistence type="predicted"/>
<evidence type="ECO:0000256" key="2">
    <source>
        <dbReference type="ARBA" id="ARBA00023125"/>
    </source>
</evidence>
<gene>
    <name evidence="5" type="ORF">GNP95_17005</name>
</gene>